<sequence>MSSRNSPAKIRNHWLWKERESVASPKERAAQDVGYGLGAWVSGGKVENSGQDEDADSEHEAADGREKSSQYEPTQSPARVRKHRLWRERESAASPKGRAAQDVGHVLGAWAAGGKVGSSGQDEDADSEHEAASGSGMIRQEPIRSPARVREHRLWRERESAASPKGRAAQDVGHVLGAWAAGGKVGSSGQDAASAHEAAAGNNMSQLTPTQS</sequence>
<accession>A0ABQ7GRH7</accession>
<evidence type="ECO:0000313" key="3">
    <source>
        <dbReference type="Proteomes" id="UP000815325"/>
    </source>
</evidence>
<evidence type="ECO:0000313" key="2">
    <source>
        <dbReference type="EMBL" id="KAF5837203.1"/>
    </source>
</evidence>
<dbReference type="Proteomes" id="UP000815325">
    <property type="component" value="Unassembled WGS sequence"/>
</dbReference>
<feature type="compositionally biased region" description="Basic and acidic residues" evidence="1">
    <location>
        <begin position="15"/>
        <end position="30"/>
    </location>
</feature>
<feature type="non-terminal residue" evidence="2">
    <location>
        <position position="212"/>
    </location>
</feature>
<protein>
    <recommendedName>
        <fullName evidence="4">Encoded protein</fullName>
    </recommendedName>
</protein>
<dbReference type="EMBL" id="MU069624">
    <property type="protein sequence ID" value="KAF5837203.1"/>
    <property type="molecule type" value="Genomic_DNA"/>
</dbReference>
<name>A0ABQ7GRH7_DUNSA</name>
<gene>
    <name evidence="2" type="ORF">DUNSADRAFT_4658</name>
</gene>
<feature type="compositionally biased region" description="Basic and acidic residues" evidence="1">
    <location>
        <begin position="58"/>
        <end position="69"/>
    </location>
</feature>
<feature type="compositionally biased region" description="Basic and acidic residues" evidence="1">
    <location>
        <begin position="148"/>
        <end position="160"/>
    </location>
</feature>
<comment type="caution">
    <text evidence="2">The sequence shown here is derived from an EMBL/GenBank/DDBJ whole genome shotgun (WGS) entry which is preliminary data.</text>
</comment>
<evidence type="ECO:0000256" key="1">
    <source>
        <dbReference type="SAM" id="MobiDB-lite"/>
    </source>
</evidence>
<keyword evidence="3" id="KW-1185">Reference proteome</keyword>
<organism evidence="2 3">
    <name type="scientific">Dunaliella salina</name>
    <name type="common">Green alga</name>
    <name type="synonym">Protococcus salinus</name>
    <dbReference type="NCBI Taxonomy" id="3046"/>
    <lineage>
        <taxon>Eukaryota</taxon>
        <taxon>Viridiplantae</taxon>
        <taxon>Chlorophyta</taxon>
        <taxon>core chlorophytes</taxon>
        <taxon>Chlorophyceae</taxon>
        <taxon>CS clade</taxon>
        <taxon>Chlamydomonadales</taxon>
        <taxon>Dunaliellaceae</taxon>
        <taxon>Dunaliella</taxon>
    </lineage>
</organism>
<evidence type="ECO:0008006" key="4">
    <source>
        <dbReference type="Google" id="ProtNLM"/>
    </source>
</evidence>
<feature type="region of interest" description="Disordered" evidence="1">
    <location>
        <begin position="1"/>
        <end position="170"/>
    </location>
</feature>
<feature type="compositionally biased region" description="Polar residues" evidence="1">
    <location>
        <begin position="202"/>
        <end position="212"/>
    </location>
</feature>
<reference evidence="2" key="1">
    <citation type="submission" date="2017-08" db="EMBL/GenBank/DDBJ databases">
        <authorList>
            <person name="Polle J.E."/>
            <person name="Barry K."/>
            <person name="Cushman J."/>
            <person name="Schmutz J."/>
            <person name="Tran D."/>
            <person name="Hathwaick L.T."/>
            <person name="Yim W.C."/>
            <person name="Jenkins J."/>
            <person name="Mckie-Krisberg Z.M."/>
            <person name="Prochnik S."/>
            <person name="Lindquist E."/>
            <person name="Dockter R.B."/>
            <person name="Adam C."/>
            <person name="Molina H."/>
            <person name="Bunkerborg J."/>
            <person name="Jin E."/>
            <person name="Buchheim M."/>
            <person name="Magnuson J."/>
        </authorList>
    </citation>
    <scope>NUCLEOTIDE SEQUENCE</scope>
    <source>
        <strain evidence="2">CCAP 19/18</strain>
    </source>
</reference>
<feature type="region of interest" description="Disordered" evidence="1">
    <location>
        <begin position="182"/>
        <end position="212"/>
    </location>
</feature>
<proteinExistence type="predicted"/>